<dbReference type="GO" id="GO:0003677">
    <property type="term" value="F:DNA binding"/>
    <property type="evidence" value="ECO:0007669"/>
    <property type="project" value="UniProtKB-UniRule"/>
</dbReference>
<reference evidence="3 4" key="1">
    <citation type="submission" date="2018-05" db="EMBL/GenBank/DDBJ databases">
        <title>Candidatus Cardinium hertigii Genome Assembly.</title>
        <authorList>
            <person name="Showmaker K.C."/>
            <person name="Walden K.O."/>
            <person name="Fields C.J."/>
            <person name="Lambert K.N."/>
            <person name="Hudson M.E."/>
        </authorList>
    </citation>
    <scope>NUCLEOTIDE SEQUENCE [LARGE SCALE GENOMIC DNA]</scope>
    <source>
        <strain evidence="4">cHgTN10</strain>
    </source>
</reference>
<dbReference type="PIRSF" id="PIRSF004555">
    <property type="entry name" value="UCP004555"/>
    <property type="match status" value="1"/>
</dbReference>
<keyword evidence="2" id="KW-0175">Coiled coil</keyword>
<keyword evidence="4" id="KW-1185">Reference proteome</keyword>
<dbReference type="Gene3D" id="3.30.1310.10">
    <property type="entry name" value="Nucleoid-associated protein YbaB-like domain"/>
    <property type="match status" value="1"/>
</dbReference>
<accession>A0A2Z3LCG9</accession>
<dbReference type="SUPFAM" id="SSF82607">
    <property type="entry name" value="YbaB-like"/>
    <property type="match status" value="1"/>
</dbReference>
<protein>
    <recommendedName>
        <fullName evidence="1">Nucleoid-associated protein DK880_00554</fullName>
    </recommendedName>
</protein>
<name>A0A2Z3LCG9_9BACT</name>
<dbReference type="KEGG" id="cher:DK880_00554"/>
<dbReference type="RefSeq" id="WP_109997289.1">
    <property type="nucleotide sequence ID" value="NZ_CP029619.1"/>
</dbReference>
<dbReference type="InterPro" id="IPR004401">
    <property type="entry name" value="YbaB/EbfC"/>
</dbReference>
<feature type="coiled-coil region" evidence="2">
    <location>
        <begin position="3"/>
        <end position="30"/>
    </location>
</feature>
<sequence>MDITKLFGQMDQFRKKMETLQQQMGQLVLTKEAGAGLVKVTVNGNKQLTAVTIDESLFQTKDKKIIEELIIGATNLALTEIEEKIQTAIQNSTMEA</sequence>
<dbReference type="EMBL" id="CP029619">
    <property type="protein sequence ID" value="AWN81872.1"/>
    <property type="molecule type" value="Genomic_DNA"/>
</dbReference>
<keyword evidence="1" id="KW-0238">DNA-binding</keyword>
<dbReference type="GO" id="GO:0005737">
    <property type="term" value="C:cytoplasm"/>
    <property type="evidence" value="ECO:0007669"/>
    <property type="project" value="UniProtKB-UniRule"/>
</dbReference>
<organism evidence="3 4">
    <name type="scientific">Candidatus Cardinium hertigii</name>
    <dbReference type="NCBI Taxonomy" id="247481"/>
    <lineage>
        <taxon>Bacteria</taxon>
        <taxon>Pseudomonadati</taxon>
        <taxon>Bacteroidota</taxon>
        <taxon>Cytophagia</taxon>
        <taxon>Cytophagales</taxon>
        <taxon>Amoebophilaceae</taxon>
        <taxon>Candidatus Cardinium</taxon>
    </lineage>
</organism>
<evidence type="ECO:0000313" key="3">
    <source>
        <dbReference type="EMBL" id="AWN81872.1"/>
    </source>
</evidence>
<dbReference type="Proteomes" id="UP000245872">
    <property type="component" value="Chromosome"/>
</dbReference>
<keyword evidence="1" id="KW-0963">Cytoplasm</keyword>
<dbReference type="HAMAP" id="MF_00274">
    <property type="entry name" value="DNA_YbaB_EbfC"/>
    <property type="match status" value="1"/>
</dbReference>
<evidence type="ECO:0000256" key="1">
    <source>
        <dbReference type="HAMAP-Rule" id="MF_00274"/>
    </source>
</evidence>
<dbReference type="AlphaFoldDB" id="A0A2Z3LCG9"/>
<evidence type="ECO:0000256" key="2">
    <source>
        <dbReference type="SAM" id="Coils"/>
    </source>
</evidence>
<comment type="subunit">
    <text evidence="1">Homodimer.</text>
</comment>
<dbReference type="Pfam" id="PF02575">
    <property type="entry name" value="YbaB_DNA_bd"/>
    <property type="match status" value="1"/>
</dbReference>
<evidence type="ECO:0000313" key="4">
    <source>
        <dbReference type="Proteomes" id="UP000245872"/>
    </source>
</evidence>
<dbReference type="OrthoDB" id="9808738at2"/>
<comment type="function">
    <text evidence="1">Binds to DNA and alters its conformation. May be involved in regulation of gene expression, nucleoid organization and DNA protection.</text>
</comment>
<gene>
    <name evidence="3" type="primary">ybaB</name>
    <name evidence="3" type="ORF">DK880_00554</name>
</gene>
<comment type="subcellular location">
    <subcellularLocation>
        <location evidence="1">Cytoplasm</location>
        <location evidence="1">Nucleoid</location>
    </subcellularLocation>
</comment>
<comment type="similarity">
    <text evidence="1">Belongs to the YbaB/EbfC family.</text>
</comment>
<proteinExistence type="inferred from homology"/>
<dbReference type="NCBIfam" id="TIGR00103">
    <property type="entry name" value="DNA_YbaB_EbfC"/>
    <property type="match status" value="1"/>
</dbReference>
<dbReference type="InterPro" id="IPR036894">
    <property type="entry name" value="YbaB-like_sf"/>
</dbReference>
<dbReference type="GO" id="GO:0043590">
    <property type="term" value="C:bacterial nucleoid"/>
    <property type="evidence" value="ECO:0007669"/>
    <property type="project" value="UniProtKB-UniRule"/>
</dbReference>